<evidence type="ECO:0000313" key="2">
    <source>
        <dbReference type="Proteomes" id="UP001596305"/>
    </source>
</evidence>
<comment type="caution">
    <text evidence="1">The sequence shown here is derived from an EMBL/GenBank/DDBJ whole genome shotgun (WGS) entry which is preliminary data.</text>
</comment>
<dbReference type="Proteomes" id="UP001596305">
    <property type="component" value="Unassembled WGS sequence"/>
</dbReference>
<evidence type="ECO:0008006" key="3">
    <source>
        <dbReference type="Google" id="ProtNLM"/>
    </source>
</evidence>
<gene>
    <name evidence="1" type="ORF">ACFP71_07620</name>
</gene>
<proteinExistence type="predicted"/>
<protein>
    <recommendedName>
        <fullName evidence="3">Transposase</fullName>
    </recommendedName>
</protein>
<keyword evidence="2" id="KW-1185">Reference proteome</keyword>
<organism evidence="1 2">
    <name type="scientific">Oerskovia paurometabola</name>
    <dbReference type="NCBI Taxonomy" id="162170"/>
    <lineage>
        <taxon>Bacteria</taxon>
        <taxon>Bacillati</taxon>
        <taxon>Actinomycetota</taxon>
        <taxon>Actinomycetes</taxon>
        <taxon>Micrococcales</taxon>
        <taxon>Cellulomonadaceae</taxon>
        <taxon>Oerskovia</taxon>
    </lineage>
</organism>
<dbReference type="RefSeq" id="WP_204809297.1">
    <property type="nucleotide sequence ID" value="NZ_BAAAIY010000003.1"/>
</dbReference>
<evidence type="ECO:0000313" key="1">
    <source>
        <dbReference type="EMBL" id="MFC6424688.1"/>
    </source>
</evidence>
<reference evidence="2" key="1">
    <citation type="journal article" date="2019" name="Int. J. Syst. Evol. Microbiol.">
        <title>The Global Catalogue of Microorganisms (GCM) 10K type strain sequencing project: providing services to taxonomists for standard genome sequencing and annotation.</title>
        <authorList>
            <consortium name="The Broad Institute Genomics Platform"/>
            <consortium name="The Broad Institute Genome Sequencing Center for Infectious Disease"/>
            <person name="Wu L."/>
            <person name="Ma J."/>
        </authorList>
    </citation>
    <scope>NUCLEOTIDE SEQUENCE [LARGE SCALE GENOMIC DNA]</scope>
    <source>
        <strain evidence="2">CCUG 47105</strain>
    </source>
</reference>
<sequence>MSRGPVRCGDDGRPGCGERIELVRIIATEPRKGATVPLNVTYDPGCGIAPSHATDRRRTICRPLGRREEPASSEYPALIHYATCTVRTRTLKDTP</sequence>
<dbReference type="EMBL" id="JBHSTM010000004">
    <property type="protein sequence ID" value="MFC6424688.1"/>
    <property type="molecule type" value="Genomic_DNA"/>
</dbReference>
<name>A0ABW1XA73_9CELL</name>
<accession>A0ABW1XA73</accession>